<sequence>MGLASVIAEHGIELRLEGERLLVGSAQPLTEEQRNFILANKQRLIEELRQQLDIDLPLPFLQHAADLDLSLLWDDRVFVDQLLAFRSINDRHQLLAEYRNQWLAAAAAPDLKEYQRENAGRKAANTWLRTRLH</sequence>
<evidence type="ECO:0000313" key="2">
    <source>
        <dbReference type="Proteomes" id="UP001596422"/>
    </source>
</evidence>
<reference evidence="2" key="1">
    <citation type="journal article" date="2019" name="Int. J. Syst. Evol. Microbiol.">
        <title>The Global Catalogue of Microorganisms (GCM) 10K type strain sequencing project: providing services to taxonomists for standard genome sequencing and annotation.</title>
        <authorList>
            <consortium name="The Broad Institute Genomics Platform"/>
            <consortium name="The Broad Institute Genome Sequencing Center for Infectious Disease"/>
            <person name="Wu L."/>
            <person name="Ma J."/>
        </authorList>
    </citation>
    <scope>NUCLEOTIDE SEQUENCE [LARGE SCALE GENOMIC DNA]</scope>
    <source>
        <strain evidence="2">NBRC 111756</strain>
    </source>
</reference>
<keyword evidence="2" id="KW-1185">Reference proteome</keyword>
<dbReference type="Proteomes" id="UP001596422">
    <property type="component" value="Unassembled WGS sequence"/>
</dbReference>
<organism evidence="1 2">
    <name type="scientific">Marinobacterium aestuariivivens</name>
    <dbReference type="NCBI Taxonomy" id="1698799"/>
    <lineage>
        <taxon>Bacteria</taxon>
        <taxon>Pseudomonadati</taxon>
        <taxon>Pseudomonadota</taxon>
        <taxon>Gammaproteobacteria</taxon>
        <taxon>Oceanospirillales</taxon>
        <taxon>Oceanospirillaceae</taxon>
        <taxon>Marinobacterium</taxon>
    </lineage>
</organism>
<name>A0ABW1ZZ77_9GAMM</name>
<proteinExistence type="predicted"/>
<gene>
    <name evidence="1" type="ORF">ACFQDL_10675</name>
</gene>
<accession>A0ABW1ZZ77</accession>
<evidence type="ECO:0000313" key="1">
    <source>
        <dbReference type="EMBL" id="MFC6670498.1"/>
    </source>
</evidence>
<comment type="caution">
    <text evidence="1">The sequence shown here is derived from an EMBL/GenBank/DDBJ whole genome shotgun (WGS) entry which is preliminary data.</text>
</comment>
<dbReference type="RefSeq" id="WP_379909002.1">
    <property type="nucleotide sequence ID" value="NZ_JBHSWE010000001.1"/>
</dbReference>
<dbReference type="EMBL" id="JBHSWE010000001">
    <property type="protein sequence ID" value="MFC6670498.1"/>
    <property type="molecule type" value="Genomic_DNA"/>
</dbReference>
<protein>
    <recommendedName>
        <fullName evidence="3">TubC N-terminal docking domain-containing protein</fullName>
    </recommendedName>
</protein>
<evidence type="ECO:0008006" key="3">
    <source>
        <dbReference type="Google" id="ProtNLM"/>
    </source>
</evidence>